<reference evidence="1 2" key="1">
    <citation type="submission" date="2021-03" db="EMBL/GenBank/DDBJ databases">
        <title>Five novel Rahnella species.</title>
        <authorList>
            <person name="Brady C."/>
            <person name="Asselin J."/>
            <person name="Beer S."/>
            <person name="Bruberg M.B."/>
            <person name="Crampton B."/>
            <person name="Venter S."/>
            <person name="Arnold D."/>
            <person name="Denman S."/>
        </authorList>
    </citation>
    <scope>NUCLEOTIDE SEQUENCE [LARGE SCALE GENOMIC DNA]</scope>
    <source>
        <strain evidence="1 2">FRB 231</strain>
    </source>
</reference>
<protein>
    <submittedName>
        <fullName evidence="1">Phage major tail tube protein</fullName>
    </submittedName>
</protein>
<dbReference type="Proteomes" id="UP000739284">
    <property type="component" value="Unassembled WGS sequence"/>
</dbReference>
<comment type="caution">
    <text evidence="1">The sequence shown here is derived from an EMBL/GenBank/DDBJ whole genome shotgun (WGS) entry which is preliminary data.</text>
</comment>
<gene>
    <name evidence="1" type="ORF">J1784_19395</name>
</gene>
<sequence length="172" mass="18910">MALPRKLKYLNLFNDGLSYMGVVQSVTLPKLTRKLENYRGGGMNGSAPVDFGLDDDALTVEWSMGGLPDATLWAQYAAAGAADVPLRFAGSFQRDDTGDTSAVEIVMRGRHKEIDTGDMKQGEDTESKITTQCTYYKLVIDGNTLIEIDTVNMVEIVNGTDMLEKHRRNIGL</sequence>
<dbReference type="NCBIfam" id="TIGR01611">
    <property type="entry name" value="tail_tube"/>
    <property type="match status" value="1"/>
</dbReference>
<evidence type="ECO:0000313" key="2">
    <source>
        <dbReference type="Proteomes" id="UP000739284"/>
    </source>
</evidence>
<organism evidence="1 2">
    <name type="scientific">Rahnella ecdela</name>
    <dbReference type="NCBI Taxonomy" id="2816250"/>
    <lineage>
        <taxon>Bacteria</taxon>
        <taxon>Pseudomonadati</taxon>
        <taxon>Pseudomonadota</taxon>
        <taxon>Gammaproteobacteria</taxon>
        <taxon>Enterobacterales</taxon>
        <taxon>Yersiniaceae</taxon>
        <taxon>Rahnella</taxon>
    </lineage>
</organism>
<proteinExistence type="predicted"/>
<dbReference type="RefSeq" id="WP_217150549.1">
    <property type="nucleotide sequence ID" value="NZ_JAFMOY010000131.1"/>
</dbReference>
<keyword evidence="2" id="KW-1185">Reference proteome</keyword>
<evidence type="ECO:0000313" key="1">
    <source>
        <dbReference type="EMBL" id="MBU9847166.1"/>
    </source>
</evidence>
<dbReference type="Pfam" id="PF04985">
    <property type="entry name" value="Phage_tube"/>
    <property type="match status" value="1"/>
</dbReference>
<dbReference type="InterPro" id="IPR006498">
    <property type="entry name" value="Tail_tube"/>
</dbReference>
<name>A0ABS6LJQ7_9GAMM</name>
<dbReference type="EMBL" id="JAFMOY010000131">
    <property type="protein sequence ID" value="MBU9847166.1"/>
    <property type="molecule type" value="Genomic_DNA"/>
</dbReference>
<accession>A0ABS6LJQ7</accession>